<protein>
    <recommendedName>
        <fullName evidence="5">OsrF</fullName>
    </recommendedName>
</protein>
<name>A0A162EUA6_9BACI</name>
<dbReference type="Pfam" id="PF20906">
    <property type="entry name" value="S-Me-THD_C"/>
    <property type="match status" value="1"/>
</dbReference>
<reference evidence="3" key="1">
    <citation type="submission" date="2016-02" db="EMBL/GenBank/DDBJ databases">
        <title>Genome sequence of Bacillus trypoxylicola KCTC 13244(T).</title>
        <authorList>
            <person name="Jeong H."/>
            <person name="Park S.-H."/>
            <person name="Choi S.-K."/>
        </authorList>
    </citation>
    <scope>NUCLEOTIDE SEQUENCE [LARGE SCALE GENOMIC DNA]</scope>
    <source>
        <strain evidence="3">KCTC 13244</strain>
    </source>
</reference>
<organism evidence="3 4">
    <name type="scientific">Alkalihalobacillus trypoxylicola</name>
    <dbReference type="NCBI Taxonomy" id="519424"/>
    <lineage>
        <taxon>Bacteria</taxon>
        <taxon>Bacillati</taxon>
        <taxon>Bacillota</taxon>
        <taxon>Bacilli</taxon>
        <taxon>Bacillales</taxon>
        <taxon>Bacillaceae</taxon>
        <taxon>Alkalihalobacillus</taxon>
    </lineage>
</organism>
<comment type="caution">
    <text evidence="3">The sequence shown here is derived from an EMBL/GenBank/DDBJ whole genome shotgun (WGS) entry which is preliminary data.</text>
</comment>
<dbReference type="Pfam" id="PF06032">
    <property type="entry name" value="S-Me-THD_N"/>
    <property type="match status" value="1"/>
</dbReference>
<sequence length="352" mass="37588">MTRRQLTKTEAISAVYGGCILGGGGGGWIYDGLEKADAVFEKGAPILATIDEFSKEDYAACVALVGAPSAKNLYVDAPQLVKTIEMMQSLYEHPISAIMTNENGASTTINGWLQAVETGLPFIDAPCNGRAHPIGSMGSLNLSEKTDYTSVQTFAGGKGDYQVAGSVSASLSLASDTVRAVSIQAGGMVGVCRNPVTIDYVEKNAAVGGITQAIQLGEVFLAIPEGYERIEKVVEYLEGEIVLSGNVDQYELRESGGLDIGLIQIGQTEITIWNEYMTLETKGKRVGTFPDLIMTFDTATGRPLVSAEIKAGMDITVINVPKEKLLLSTTMSNQKLLKAVEDVINKKMIEIE</sequence>
<dbReference type="STRING" id="519424.AZF04_16100"/>
<gene>
    <name evidence="3" type="ORF">AZF04_16100</name>
</gene>
<dbReference type="Gene3D" id="2.40.390.10">
    <property type="entry name" value="CV3147-like"/>
    <property type="match status" value="1"/>
</dbReference>
<dbReference type="InterPro" id="IPR027479">
    <property type="entry name" value="S-Me-THD_N_sf"/>
</dbReference>
<dbReference type="EMBL" id="LTAO01000005">
    <property type="protein sequence ID" value="KYG33742.1"/>
    <property type="molecule type" value="Genomic_DNA"/>
</dbReference>
<proteinExistence type="predicted"/>
<feature type="domain" description="S-Me-THD N-terminal" evidence="1">
    <location>
        <begin position="16"/>
        <end position="144"/>
    </location>
</feature>
<evidence type="ECO:0000259" key="1">
    <source>
        <dbReference type="Pfam" id="PF06032"/>
    </source>
</evidence>
<evidence type="ECO:0008006" key="5">
    <source>
        <dbReference type="Google" id="ProtNLM"/>
    </source>
</evidence>
<dbReference type="AlphaFoldDB" id="A0A162EUA6"/>
<dbReference type="InterPro" id="IPR024071">
    <property type="entry name" value="S-Me-THD_C_sf"/>
</dbReference>
<keyword evidence="4" id="KW-1185">Reference proteome</keyword>
<dbReference type="InterPro" id="IPR048350">
    <property type="entry name" value="S-Me-THD-like_C"/>
</dbReference>
<dbReference type="SUPFAM" id="SSF160991">
    <property type="entry name" value="CV3147-like"/>
    <property type="match status" value="1"/>
</dbReference>
<evidence type="ECO:0000259" key="2">
    <source>
        <dbReference type="Pfam" id="PF20906"/>
    </source>
</evidence>
<feature type="domain" description="S-Me-THD-like C-terminal" evidence="2">
    <location>
        <begin position="175"/>
        <end position="326"/>
    </location>
</feature>
<dbReference type="Gene3D" id="3.40.1610.10">
    <property type="entry name" value="CV3147-like domain"/>
    <property type="match status" value="1"/>
</dbReference>
<evidence type="ECO:0000313" key="3">
    <source>
        <dbReference type="EMBL" id="KYG33742.1"/>
    </source>
</evidence>
<accession>A0A162EUA6</accession>
<dbReference type="InterPro" id="IPR010318">
    <property type="entry name" value="S-Me-THD_N"/>
</dbReference>
<dbReference type="Proteomes" id="UP000075806">
    <property type="component" value="Unassembled WGS sequence"/>
</dbReference>
<evidence type="ECO:0000313" key="4">
    <source>
        <dbReference type="Proteomes" id="UP000075806"/>
    </source>
</evidence>
<dbReference type="RefSeq" id="WP_061947799.1">
    <property type="nucleotide sequence ID" value="NZ_LTAO01000005.1"/>
</dbReference>
<dbReference type="OrthoDB" id="7441206at2"/>